<evidence type="ECO:0000259" key="16">
    <source>
        <dbReference type="PROSITE" id="PS50929"/>
    </source>
</evidence>
<dbReference type="EMBL" id="JH712074">
    <property type="protein sequence ID" value="EFO21888.1"/>
    <property type="molecule type" value="Genomic_DNA"/>
</dbReference>
<dbReference type="GO" id="GO:0008559">
    <property type="term" value="F:ABC-type xenobiotic transporter activity"/>
    <property type="evidence" value="ECO:0007669"/>
    <property type="project" value="UniProtKB-EC"/>
</dbReference>
<proteinExistence type="inferred from homology"/>
<dbReference type="AlphaFoldDB" id="A0A1S0TY32"/>
<keyword evidence="9" id="KW-1278">Translocase</keyword>
<dbReference type="Gene3D" id="1.20.1560.10">
    <property type="entry name" value="ABC transporter type 1, transmembrane domain"/>
    <property type="match status" value="1"/>
</dbReference>
<dbReference type="Gene3D" id="3.40.50.300">
    <property type="entry name" value="P-loop containing nucleotide triphosphate hydrolases"/>
    <property type="match status" value="1"/>
</dbReference>
<evidence type="ECO:0000259" key="15">
    <source>
        <dbReference type="PROSITE" id="PS50893"/>
    </source>
</evidence>
<dbReference type="RefSeq" id="XP_003142185.1">
    <property type="nucleotide sequence ID" value="XM_003142137.1"/>
</dbReference>
<keyword evidence="6" id="KW-0677">Repeat</keyword>
<dbReference type="PROSITE" id="PS00211">
    <property type="entry name" value="ABC_TRANSPORTER_1"/>
    <property type="match status" value="1"/>
</dbReference>
<evidence type="ECO:0000256" key="10">
    <source>
        <dbReference type="ARBA" id="ARBA00022989"/>
    </source>
</evidence>
<dbReference type="KEGG" id="loa:LOAG_06601"/>
<dbReference type="GO" id="GO:0016020">
    <property type="term" value="C:membrane"/>
    <property type="evidence" value="ECO:0007669"/>
    <property type="project" value="UniProtKB-SubCell"/>
</dbReference>
<feature type="transmembrane region" description="Helical" evidence="14">
    <location>
        <begin position="227"/>
        <end position="248"/>
    </location>
</feature>
<keyword evidence="5 14" id="KW-0812">Transmembrane</keyword>
<sequence length="527" mass="58480">MAEDILLNTILYLILGIVSGFSTFLSGTLFGVAGEKLSMKLRIAVFTNILRQDLSFFDSEYHSVGKLTTRLATDAQNFKAAVDHRLAEVLQGITSLCAGVVVALWFSWKMACIGITNCTVFVILQSILMQYLKIRGQKDAKIAEKTASLASESIENIRTVQYLTKQKNIYETYCSSLQESHKRAVIRGFWQSLTYALSSCFVQFNFAISYLFGLWLVRNSLSEPYNVFQVIEALNMASLTVLAATSFLPEYVRARISTNLAFHIKNQVSLIDNLSEAGIQQAIKGNICLKNVCFTYPMLPQHAVLRNFSMSAMFGQKVALVGPSGCGKSTVIKLLERFYDVTEGVLFIDDRDIKSYNIRYLRSHIALVDQEPTLFNISIRDNIAYGLDDASQDQIETAAKLANIHSFVVALPQGYDTIVGSKGSQLSGGQKQRIAIARAIIRNPTILILDEATSALDSENETMVQEALEAARRGRTCIVIAHRLKSIQNADIIIVLKDGQIVECGNHTQLLAQKGLYCCLVEKQKVS</sequence>
<dbReference type="CDD" id="cd18578">
    <property type="entry name" value="ABC_6TM_Pgp_ABCB1_D2_like"/>
    <property type="match status" value="1"/>
</dbReference>
<evidence type="ECO:0000256" key="8">
    <source>
        <dbReference type="ARBA" id="ARBA00022840"/>
    </source>
</evidence>
<dbReference type="InterPro" id="IPR027417">
    <property type="entry name" value="P-loop_NTPase"/>
</dbReference>
<keyword evidence="10 14" id="KW-1133">Transmembrane helix</keyword>
<dbReference type="InterPro" id="IPR036640">
    <property type="entry name" value="ABC1_TM_sf"/>
</dbReference>
<dbReference type="InterPro" id="IPR003439">
    <property type="entry name" value="ABC_transporter-like_ATP-bd"/>
</dbReference>
<evidence type="ECO:0000256" key="9">
    <source>
        <dbReference type="ARBA" id="ARBA00022967"/>
    </source>
</evidence>
<evidence type="ECO:0000256" key="5">
    <source>
        <dbReference type="ARBA" id="ARBA00022692"/>
    </source>
</evidence>
<reference evidence="17" key="1">
    <citation type="submission" date="2012-04" db="EMBL/GenBank/DDBJ databases">
        <title>The Genome Sequence of Loa loa.</title>
        <authorList>
            <consortium name="The Broad Institute Genome Sequencing Platform"/>
            <consortium name="Broad Institute Genome Sequencing Center for Infectious Disease"/>
            <person name="Nutman T.B."/>
            <person name="Fink D.L."/>
            <person name="Russ C."/>
            <person name="Young S."/>
            <person name="Zeng Q."/>
            <person name="Gargeya S."/>
            <person name="Alvarado L."/>
            <person name="Berlin A."/>
            <person name="Chapman S.B."/>
            <person name="Chen Z."/>
            <person name="Freedman E."/>
            <person name="Gellesch M."/>
            <person name="Goldberg J."/>
            <person name="Griggs A."/>
            <person name="Gujja S."/>
            <person name="Heilman E.R."/>
            <person name="Heiman D."/>
            <person name="Howarth C."/>
            <person name="Mehta T."/>
            <person name="Neiman D."/>
            <person name="Pearson M."/>
            <person name="Roberts A."/>
            <person name="Saif S."/>
            <person name="Shea T."/>
            <person name="Shenoy N."/>
            <person name="Sisk P."/>
            <person name="Stolte C."/>
            <person name="Sykes S."/>
            <person name="White J."/>
            <person name="Yandava C."/>
            <person name="Haas B."/>
            <person name="Henn M.R."/>
            <person name="Nusbaum C."/>
            <person name="Birren B."/>
        </authorList>
    </citation>
    <scope>NUCLEOTIDE SEQUENCE [LARGE SCALE GENOMIC DNA]</scope>
</reference>
<feature type="transmembrane region" description="Helical" evidence="14">
    <location>
        <begin position="193"/>
        <end position="215"/>
    </location>
</feature>
<dbReference type="InParanoid" id="A0A1S0TY32"/>
<dbReference type="PANTHER" id="PTHR24221:SF455">
    <property type="entry name" value="MULTIDRUG RESISTANCE PROTEIN PGP-3"/>
    <property type="match status" value="1"/>
</dbReference>
<evidence type="ECO:0000256" key="11">
    <source>
        <dbReference type="ARBA" id="ARBA00023136"/>
    </source>
</evidence>
<evidence type="ECO:0000256" key="4">
    <source>
        <dbReference type="ARBA" id="ARBA00022448"/>
    </source>
</evidence>
<evidence type="ECO:0000256" key="13">
    <source>
        <dbReference type="ARBA" id="ARBA00034018"/>
    </source>
</evidence>
<evidence type="ECO:0000256" key="7">
    <source>
        <dbReference type="ARBA" id="ARBA00022741"/>
    </source>
</evidence>
<keyword evidence="8" id="KW-0067">ATP-binding</keyword>
<dbReference type="Pfam" id="PF00005">
    <property type="entry name" value="ABC_tran"/>
    <property type="match status" value="1"/>
</dbReference>
<evidence type="ECO:0000256" key="3">
    <source>
        <dbReference type="ARBA" id="ARBA00012191"/>
    </source>
</evidence>
<keyword evidence="12" id="KW-0325">Glycoprotein</keyword>
<dbReference type="SUPFAM" id="SSF52540">
    <property type="entry name" value="P-loop containing nucleoside triphosphate hydrolases"/>
    <property type="match status" value="1"/>
</dbReference>
<dbReference type="InterPro" id="IPR011527">
    <property type="entry name" value="ABC1_TM_dom"/>
</dbReference>
<dbReference type="GO" id="GO:0016887">
    <property type="term" value="F:ATP hydrolysis activity"/>
    <property type="evidence" value="ECO:0007669"/>
    <property type="project" value="InterPro"/>
</dbReference>
<feature type="transmembrane region" description="Helical" evidence="14">
    <location>
        <begin position="12"/>
        <end position="33"/>
    </location>
</feature>
<protein>
    <recommendedName>
        <fullName evidence="3">ABC-type xenobiotic transporter</fullName>
        <ecNumber evidence="3">7.6.2.2</ecNumber>
    </recommendedName>
</protein>
<dbReference type="GeneID" id="9944014"/>
<keyword evidence="11 14" id="KW-0472">Membrane</keyword>
<evidence type="ECO:0000256" key="6">
    <source>
        <dbReference type="ARBA" id="ARBA00022737"/>
    </source>
</evidence>
<keyword evidence="4" id="KW-0813">Transport</keyword>
<dbReference type="PROSITE" id="PS50893">
    <property type="entry name" value="ABC_TRANSPORTER_2"/>
    <property type="match status" value="1"/>
</dbReference>
<name>A0A1S0TY32_LOALO</name>
<gene>
    <name evidence="17" type="ORF">LOAG_06601</name>
</gene>
<feature type="transmembrane region" description="Helical" evidence="14">
    <location>
        <begin position="114"/>
        <end position="132"/>
    </location>
</feature>
<dbReference type="InterPro" id="IPR039421">
    <property type="entry name" value="Type_1_exporter"/>
</dbReference>
<organism evidence="17">
    <name type="scientific">Loa loa</name>
    <name type="common">Eye worm</name>
    <name type="synonym">Filaria loa</name>
    <dbReference type="NCBI Taxonomy" id="7209"/>
    <lineage>
        <taxon>Eukaryota</taxon>
        <taxon>Metazoa</taxon>
        <taxon>Ecdysozoa</taxon>
        <taxon>Nematoda</taxon>
        <taxon>Chromadorea</taxon>
        <taxon>Rhabditida</taxon>
        <taxon>Spirurina</taxon>
        <taxon>Spiruromorpha</taxon>
        <taxon>Filarioidea</taxon>
        <taxon>Onchocercidae</taxon>
        <taxon>Loa</taxon>
    </lineage>
</organism>
<dbReference type="SUPFAM" id="SSF90123">
    <property type="entry name" value="ABC transporter transmembrane region"/>
    <property type="match status" value="1"/>
</dbReference>
<feature type="transmembrane region" description="Helical" evidence="14">
    <location>
        <begin position="89"/>
        <end position="108"/>
    </location>
</feature>
<dbReference type="Pfam" id="PF00664">
    <property type="entry name" value="ABC_membrane"/>
    <property type="match status" value="1"/>
</dbReference>
<dbReference type="CTD" id="9944014"/>
<comment type="subcellular location">
    <subcellularLocation>
        <location evidence="1">Membrane</location>
        <topology evidence="1">Multi-pass membrane protein</topology>
    </subcellularLocation>
</comment>
<dbReference type="FunFam" id="3.40.50.300:FF:000479">
    <property type="entry name" value="Multidrug resistance protein 1A"/>
    <property type="match status" value="1"/>
</dbReference>
<evidence type="ECO:0000256" key="2">
    <source>
        <dbReference type="ARBA" id="ARBA00007577"/>
    </source>
</evidence>
<feature type="domain" description="ABC transporter" evidence="15">
    <location>
        <begin position="287"/>
        <end position="523"/>
    </location>
</feature>
<feature type="domain" description="ABC transmembrane type-1" evidence="16">
    <location>
        <begin position="1"/>
        <end position="253"/>
    </location>
</feature>
<evidence type="ECO:0000256" key="14">
    <source>
        <dbReference type="SAM" id="Phobius"/>
    </source>
</evidence>
<accession>A0A1S0TY32</accession>
<evidence type="ECO:0000256" key="1">
    <source>
        <dbReference type="ARBA" id="ARBA00004141"/>
    </source>
</evidence>
<dbReference type="OMA" id="TESECIV"/>
<evidence type="ECO:0000256" key="12">
    <source>
        <dbReference type="ARBA" id="ARBA00023180"/>
    </source>
</evidence>
<dbReference type="PROSITE" id="PS50929">
    <property type="entry name" value="ABC_TM1F"/>
    <property type="match status" value="1"/>
</dbReference>
<dbReference type="EC" id="7.6.2.2" evidence="3"/>
<dbReference type="InterPro" id="IPR003593">
    <property type="entry name" value="AAA+_ATPase"/>
</dbReference>
<dbReference type="InterPro" id="IPR017871">
    <property type="entry name" value="ABC_transporter-like_CS"/>
</dbReference>
<dbReference type="SMART" id="SM00382">
    <property type="entry name" value="AAA"/>
    <property type="match status" value="1"/>
</dbReference>
<comment type="catalytic activity">
    <reaction evidence="13">
        <text>ATP + H2O + xenobioticSide 1 = ADP + phosphate + xenobioticSide 2.</text>
        <dbReference type="EC" id="7.6.2.2"/>
    </reaction>
</comment>
<dbReference type="CDD" id="cd03249">
    <property type="entry name" value="ABC_MTABC3_MDL1_MDL2"/>
    <property type="match status" value="1"/>
</dbReference>
<dbReference type="GO" id="GO:0005524">
    <property type="term" value="F:ATP binding"/>
    <property type="evidence" value="ECO:0007669"/>
    <property type="project" value="UniProtKB-KW"/>
</dbReference>
<keyword evidence="7" id="KW-0547">Nucleotide-binding</keyword>
<evidence type="ECO:0000313" key="17">
    <source>
        <dbReference type="EMBL" id="EFO21888.1"/>
    </source>
</evidence>
<dbReference type="PANTHER" id="PTHR24221">
    <property type="entry name" value="ATP-BINDING CASSETTE SUB-FAMILY B"/>
    <property type="match status" value="1"/>
</dbReference>
<dbReference type="OrthoDB" id="6500128at2759"/>
<comment type="similarity">
    <text evidence="2">Belongs to the ABC transporter superfamily. ABCB family. Multidrug resistance exporter (TC 3.A.1.201) subfamily.</text>
</comment>